<feature type="transmembrane region" description="Helical" evidence="8">
    <location>
        <begin position="763"/>
        <end position="788"/>
    </location>
</feature>
<feature type="transmembrane region" description="Helical" evidence="8">
    <location>
        <begin position="800"/>
        <end position="820"/>
    </location>
</feature>
<feature type="transmembrane region" description="Helical" evidence="8">
    <location>
        <begin position="618"/>
        <end position="639"/>
    </location>
</feature>
<dbReference type="GO" id="GO:0005886">
    <property type="term" value="C:plasma membrane"/>
    <property type="evidence" value="ECO:0007669"/>
    <property type="project" value="TreeGrafter"/>
</dbReference>
<feature type="transmembrane region" description="Helical" evidence="8">
    <location>
        <begin position="659"/>
        <end position="682"/>
    </location>
</feature>
<keyword evidence="11" id="KW-1185">Reference proteome</keyword>
<evidence type="ECO:0000256" key="6">
    <source>
        <dbReference type="ARBA" id="ARBA00023136"/>
    </source>
</evidence>
<evidence type="ECO:0000256" key="4">
    <source>
        <dbReference type="ARBA" id="ARBA00022692"/>
    </source>
</evidence>
<comment type="similarity">
    <text evidence="2">Belongs to the SLC13A/DASS transporter (TC 2.A.47) family. NADC subfamily.</text>
</comment>
<organism evidence="10 11">
    <name type="scientific">Heliomicrobium gestii</name>
    <name type="common">Heliobacterium gestii</name>
    <dbReference type="NCBI Taxonomy" id="2699"/>
    <lineage>
        <taxon>Bacteria</taxon>
        <taxon>Bacillati</taxon>
        <taxon>Bacillota</taxon>
        <taxon>Clostridia</taxon>
        <taxon>Eubacteriales</taxon>
        <taxon>Heliobacteriaceae</taxon>
        <taxon>Heliomicrobium</taxon>
    </lineage>
</organism>
<dbReference type="CDD" id="cd00038">
    <property type="entry name" value="CAP_ED"/>
    <property type="match status" value="1"/>
</dbReference>
<gene>
    <name evidence="10" type="ORF">GTO89_10175</name>
</gene>
<dbReference type="PROSITE" id="PS50042">
    <property type="entry name" value="CNMP_BINDING_3"/>
    <property type="match status" value="1"/>
</dbReference>
<feature type="transmembrane region" description="Helical" evidence="8">
    <location>
        <begin position="492"/>
        <end position="517"/>
    </location>
</feature>
<name>A0A845L9I8_HELGE</name>
<feature type="transmembrane region" description="Helical" evidence="8">
    <location>
        <begin position="827"/>
        <end position="853"/>
    </location>
</feature>
<evidence type="ECO:0000313" key="11">
    <source>
        <dbReference type="Proteomes" id="UP000471031"/>
    </source>
</evidence>
<evidence type="ECO:0000256" key="5">
    <source>
        <dbReference type="ARBA" id="ARBA00022989"/>
    </source>
</evidence>
<evidence type="ECO:0000256" key="3">
    <source>
        <dbReference type="ARBA" id="ARBA00020150"/>
    </source>
</evidence>
<dbReference type="Gene3D" id="2.60.120.10">
    <property type="entry name" value="Jelly Rolls"/>
    <property type="match status" value="1"/>
</dbReference>
<feature type="transmembrane region" description="Helical" evidence="8">
    <location>
        <begin position="712"/>
        <end position="729"/>
    </location>
</feature>
<evidence type="ECO:0000256" key="7">
    <source>
        <dbReference type="ARBA" id="ARBA00031174"/>
    </source>
</evidence>
<dbReference type="OrthoDB" id="37272at2"/>
<dbReference type="Pfam" id="PF00939">
    <property type="entry name" value="Na_sulph_symp"/>
    <property type="match status" value="1"/>
</dbReference>
<feature type="transmembrane region" description="Helical" evidence="8">
    <location>
        <begin position="735"/>
        <end position="751"/>
    </location>
</feature>
<sequence>MQLNDIELFKDLTTIEQARLLGKIERMELAEGTLLFEQGDAGDKMFMIVRGKVELFTGAPGERRQALTFLEAGAVFGEMALLSGNPRSTSAMAATDTILYAINQEAFNELLAENSTVALYLVRLLSQRLVQTNRSLQESRMEKKAIIEKELMQLPEGARQALLSASVIPTPAPAWLWRADDMDQLWASQANCHHMYALSASNEADAPPGALVIHIDPAIKKVLKSLYESRNEEAVRNAFIFDAVGAFQAKGLHRLAAQTCIENGFWTEAVALVDGIGNGETADEAGRKELLRLFAACPDLVLFSHYTFFCSYLEWLRQDEPESALRKVALAIDQPGDFSQEQLGRLYTLAADLYEEQGMRHKALECLNLAGYHRWRQNGDGNDNGTDEDVARGLAVDGRAEGDPKGGATGGLTGRRVKATLSDRLYSLTRQSLQVTNSARLVEQSKKLIQKNTLFTAATVLFALALLGYFNAAEPFAGLSAEGMRFLGVSLAAVVFWMADIVPAFIVALLMLLAWVLAGLVKPAVALSGFASPTWIYMLCILALGAAINKSGLMFRLSLLLIKSFPRHYGGQLLGIALSGILFSPLIPSSTAKVALAGPISRSIADSMGFPDRSRGSAGLSLMAMVFYGYLCPFFLTGTYSNMMAFGLVQQETISWLEWLYYALPALLVFSAGMFGLVVYLFKPEKPATVLSTDVLEQQLKTLGPLTREEKITIAVTLGSIAMMILQTWHQIDNAWVMSLGFALLVILRVLDEATMKSGIDWLFLLFIGVAFGFAEVASQLGVVKWIADLFADFLQPFMVSPYLFLAVIITVVFLITLVVRDDPAVILLILAITPLASQAGIHPWILVFVILLTTDPFFFPYQSPTYLMTYYCTEEKAFSHRQGQWVAIAYAVMIYLSVLISVPYWRLLGLIR</sequence>
<dbReference type="RefSeq" id="WP_161261966.1">
    <property type="nucleotide sequence ID" value="NZ_JAFBDC010000016.1"/>
</dbReference>
<dbReference type="GO" id="GO:1905039">
    <property type="term" value="P:carboxylic acid transmembrane transport"/>
    <property type="evidence" value="ECO:0007669"/>
    <property type="project" value="UniProtKB-ARBA"/>
</dbReference>
<comment type="subcellular location">
    <subcellularLocation>
        <location evidence="1">Membrane</location>
        <topology evidence="1">Multi-pass membrane protein</topology>
    </subcellularLocation>
</comment>
<dbReference type="Pfam" id="PF00027">
    <property type="entry name" value="cNMP_binding"/>
    <property type="match status" value="1"/>
</dbReference>
<evidence type="ECO:0000256" key="8">
    <source>
        <dbReference type="SAM" id="Phobius"/>
    </source>
</evidence>
<keyword evidence="4 8" id="KW-0812">Transmembrane</keyword>
<accession>A0A845L9I8</accession>
<dbReference type="InterPro" id="IPR014710">
    <property type="entry name" value="RmlC-like_jellyroll"/>
</dbReference>
<dbReference type="Proteomes" id="UP000471031">
    <property type="component" value="Unassembled WGS sequence"/>
</dbReference>
<keyword evidence="6 8" id="KW-0472">Membrane</keyword>
<dbReference type="GO" id="GO:0008514">
    <property type="term" value="F:organic anion transmembrane transporter activity"/>
    <property type="evidence" value="ECO:0007669"/>
    <property type="project" value="UniProtKB-ARBA"/>
</dbReference>
<dbReference type="PANTHER" id="PTHR10283">
    <property type="entry name" value="SOLUTE CARRIER FAMILY 13 MEMBER"/>
    <property type="match status" value="1"/>
</dbReference>
<dbReference type="AlphaFoldDB" id="A0A845L9I8"/>
<dbReference type="InterPro" id="IPR018490">
    <property type="entry name" value="cNMP-bd_dom_sf"/>
</dbReference>
<keyword evidence="5 8" id="KW-1133">Transmembrane helix</keyword>
<dbReference type="PANTHER" id="PTHR10283:SF82">
    <property type="entry name" value="SOLUTE CARRIER FAMILY 13 MEMBER 2"/>
    <property type="match status" value="1"/>
</dbReference>
<reference evidence="10 11" key="1">
    <citation type="submission" date="2020-01" db="EMBL/GenBank/DDBJ databases">
        <title>Whole genome sequence of Heliobacterium gestii DSM 11169.</title>
        <authorList>
            <person name="Kyndt J.A."/>
            <person name="Meyer T.E."/>
        </authorList>
    </citation>
    <scope>NUCLEOTIDE SEQUENCE [LARGE SCALE GENOMIC DNA]</scope>
    <source>
        <strain evidence="10 11">DSM 11169</strain>
    </source>
</reference>
<evidence type="ECO:0000259" key="9">
    <source>
        <dbReference type="PROSITE" id="PS50042"/>
    </source>
</evidence>
<proteinExistence type="inferred from homology"/>
<comment type="caution">
    <text evidence="10">The sequence shown here is derived from an EMBL/GenBank/DDBJ whole genome shotgun (WGS) entry which is preliminary data.</text>
</comment>
<dbReference type="SUPFAM" id="SSF51206">
    <property type="entry name" value="cAMP-binding domain-like"/>
    <property type="match status" value="1"/>
</dbReference>
<dbReference type="SMART" id="SM00100">
    <property type="entry name" value="cNMP"/>
    <property type="match status" value="1"/>
</dbReference>
<feature type="transmembrane region" description="Helical" evidence="8">
    <location>
        <begin position="524"/>
        <end position="548"/>
    </location>
</feature>
<protein>
    <recommendedName>
        <fullName evidence="3">Sodium-dependent dicarboxylate transporter SdcS</fullName>
    </recommendedName>
    <alternativeName>
        <fullName evidence="7">Na(+)/dicarboxylate symporter</fullName>
    </alternativeName>
</protein>
<dbReference type="InterPro" id="IPR001898">
    <property type="entry name" value="SLC13A/DASS"/>
</dbReference>
<dbReference type="EMBL" id="WXEX01000007">
    <property type="protein sequence ID" value="MZP43407.1"/>
    <property type="molecule type" value="Genomic_DNA"/>
</dbReference>
<evidence type="ECO:0000256" key="2">
    <source>
        <dbReference type="ARBA" id="ARBA00006772"/>
    </source>
</evidence>
<dbReference type="PRINTS" id="PR00103">
    <property type="entry name" value="CAMPKINASE"/>
</dbReference>
<evidence type="ECO:0000313" key="10">
    <source>
        <dbReference type="EMBL" id="MZP43407.1"/>
    </source>
</evidence>
<feature type="transmembrane region" description="Helical" evidence="8">
    <location>
        <begin position="886"/>
        <end position="906"/>
    </location>
</feature>
<feature type="transmembrane region" description="Helical" evidence="8">
    <location>
        <begin position="454"/>
        <end position="472"/>
    </location>
</feature>
<dbReference type="InterPro" id="IPR000595">
    <property type="entry name" value="cNMP-bd_dom"/>
</dbReference>
<evidence type="ECO:0000256" key="1">
    <source>
        <dbReference type="ARBA" id="ARBA00004141"/>
    </source>
</evidence>
<feature type="domain" description="Cyclic nucleotide-binding" evidence="9">
    <location>
        <begin position="8"/>
        <end position="128"/>
    </location>
</feature>